<dbReference type="RefSeq" id="WP_337715269.1">
    <property type="nucleotide sequence ID" value="NZ_JBBEUB010000001.1"/>
</dbReference>
<reference evidence="1 2" key="1">
    <citation type="submission" date="2024-03" db="EMBL/GenBank/DDBJ databases">
        <title>Sequence of Lycoming College Course Isolates.</title>
        <authorList>
            <person name="Plotts O."/>
            <person name="Newman J."/>
        </authorList>
    </citation>
    <scope>NUCLEOTIDE SEQUENCE [LARGE SCALE GENOMIC DNA]</scope>
    <source>
        <strain evidence="1 2">CJB-3</strain>
    </source>
</reference>
<sequence>MENLLSHSFLKDLEKLANIAGGPVADPISRDFKKKYQRRFTQKESPELPLSKIYEMYGCGYLNKKKPEK</sequence>
<proteinExistence type="predicted"/>
<dbReference type="Proteomes" id="UP001378956">
    <property type="component" value="Unassembled WGS sequence"/>
</dbReference>
<evidence type="ECO:0000313" key="2">
    <source>
        <dbReference type="Proteomes" id="UP001378956"/>
    </source>
</evidence>
<evidence type="ECO:0008006" key="3">
    <source>
        <dbReference type="Google" id="ProtNLM"/>
    </source>
</evidence>
<keyword evidence="2" id="KW-1185">Reference proteome</keyword>
<accession>A0ABU8NGY4</accession>
<dbReference type="EMBL" id="JBBEUB010000001">
    <property type="protein sequence ID" value="MEJ2901514.1"/>
    <property type="molecule type" value="Genomic_DNA"/>
</dbReference>
<name>A0ABU8NGY4_9SPHI</name>
<organism evidence="1 2">
    <name type="scientific">Pedobacter panaciterrae</name>
    <dbReference type="NCBI Taxonomy" id="363849"/>
    <lineage>
        <taxon>Bacteria</taxon>
        <taxon>Pseudomonadati</taxon>
        <taxon>Bacteroidota</taxon>
        <taxon>Sphingobacteriia</taxon>
        <taxon>Sphingobacteriales</taxon>
        <taxon>Sphingobacteriaceae</taxon>
        <taxon>Pedobacter</taxon>
    </lineage>
</organism>
<gene>
    <name evidence="1" type="ORF">WAE58_03725</name>
</gene>
<comment type="caution">
    <text evidence="1">The sequence shown here is derived from an EMBL/GenBank/DDBJ whole genome shotgun (WGS) entry which is preliminary data.</text>
</comment>
<protein>
    <recommendedName>
        <fullName evidence="3">Bacteriocin-like protein</fullName>
    </recommendedName>
</protein>
<evidence type="ECO:0000313" key="1">
    <source>
        <dbReference type="EMBL" id="MEJ2901514.1"/>
    </source>
</evidence>